<evidence type="ECO:0000256" key="1">
    <source>
        <dbReference type="SAM" id="Phobius"/>
    </source>
</evidence>
<name>A0A0X3VWB5_STRVO</name>
<dbReference type="RefSeq" id="WP_059146463.1">
    <property type="nucleotide sequence ID" value="NZ_LLZJ01000370.1"/>
</dbReference>
<keyword evidence="1" id="KW-0472">Membrane</keyword>
<reference evidence="3" key="1">
    <citation type="submission" date="2015-10" db="EMBL/GenBank/DDBJ databases">
        <authorList>
            <person name="Ju K.-S."/>
            <person name="Doroghazi J.R."/>
            <person name="Metcalf W.W."/>
        </authorList>
    </citation>
    <scope>NUCLEOTIDE SEQUENCE [LARGE SCALE GENOMIC DNA]</scope>
    <source>
        <strain evidence="3">NRRL F-8817</strain>
    </source>
</reference>
<keyword evidence="1" id="KW-0812">Transmembrane</keyword>
<sequence>MSDPLTHPLVRTYLASVDKEAAVLSGDRRRDLVADLREHIESVLPQGADDATVQQALDQLGTPREIAAAAIAEEPGVNPLQPESNARTTLTLGMMVLAAPFFWVLGIGLVLAVPAAVRIWRSTAWTRRDKRLGSICALSPLLVTPAAAAPFAFADGLGLAALIGAFLIAMVIPLAGAIRLGRSAARLHLHAA</sequence>
<dbReference type="Pfam" id="PF22564">
    <property type="entry name" value="HAAS"/>
    <property type="match status" value="1"/>
</dbReference>
<accession>A0A0X3VWB5</accession>
<dbReference type="GeneID" id="97432877"/>
<feature type="transmembrane region" description="Helical" evidence="1">
    <location>
        <begin position="132"/>
        <end position="153"/>
    </location>
</feature>
<gene>
    <name evidence="2" type="ORF">ADL28_27550</name>
</gene>
<evidence type="ECO:0000313" key="2">
    <source>
        <dbReference type="EMBL" id="KUL48943.1"/>
    </source>
</evidence>
<feature type="transmembrane region" description="Helical" evidence="1">
    <location>
        <begin position="101"/>
        <end position="120"/>
    </location>
</feature>
<comment type="caution">
    <text evidence="2">The sequence shown here is derived from an EMBL/GenBank/DDBJ whole genome shotgun (WGS) entry which is preliminary data.</text>
</comment>
<evidence type="ECO:0000313" key="3">
    <source>
        <dbReference type="Proteomes" id="UP000053413"/>
    </source>
</evidence>
<feature type="transmembrane region" description="Helical" evidence="1">
    <location>
        <begin position="159"/>
        <end position="178"/>
    </location>
</feature>
<evidence type="ECO:0008006" key="4">
    <source>
        <dbReference type="Google" id="ProtNLM"/>
    </source>
</evidence>
<keyword evidence="1" id="KW-1133">Transmembrane helix</keyword>
<dbReference type="EMBL" id="LLZJ01000370">
    <property type="protein sequence ID" value="KUL48943.1"/>
    <property type="molecule type" value="Genomic_DNA"/>
</dbReference>
<organism evidence="2 3">
    <name type="scientific">Streptomyces violaceusniger</name>
    <dbReference type="NCBI Taxonomy" id="68280"/>
    <lineage>
        <taxon>Bacteria</taxon>
        <taxon>Bacillati</taxon>
        <taxon>Actinomycetota</taxon>
        <taxon>Actinomycetes</taxon>
        <taxon>Kitasatosporales</taxon>
        <taxon>Streptomycetaceae</taxon>
        <taxon>Streptomyces</taxon>
        <taxon>Streptomyces violaceusniger group</taxon>
    </lineage>
</organism>
<dbReference type="AlphaFoldDB" id="A0A0X3VWB5"/>
<protein>
    <recommendedName>
        <fullName evidence="4">DUF1700 domain-containing protein</fullName>
    </recommendedName>
</protein>
<dbReference type="Proteomes" id="UP000053413">
    <property type="component" value="Unassembled WGS sequence"/>
</dbReference>
<proteinExistence type="predicted"/>